<gene>
    <name evidence="2" type="ORF">E5259_17935</name>
</gene>
<evidence type="ECO:0000313" key="3">
    <source>
        <dbReference type="Proteomes" id="UP000515789"/>
    </source>
</evidence>
<dbReference type="GeneID" id="75051931"/>
<reference evidence="2 3" key="1">
    <citation type="submission" date="2019-04" db="EMBL/GenBank/DDBJ databases">
        <authorList>
            <person name="Schori C."/>
            <person name="Ahrens C."/>
        </authorList>
    </citation>
    <scope>NUCLEOTIDE SEQUENCE [LARGE SCALE GENOMIC DNA]</scope>
    <source>
        <strain evidence="2 3">DSM 2950</strain>
    </source>
</reference>
<organism evidence="2 3">
    <name type="scientific">Blautia producta</name>
    <dbReference type="NCBI Taxonomy" id="33035"/>
    <lineage>
        <taxon>Bacteria</taxon>
        <taxon>Bacillati</taxon>
        <taxon>Bacillota</taxon>
        <taxon>Clostridia</taxon>
        <taxon>Lachnospirales</taxon>
        <taxon>Lachnospiraceae</taxon>
        <taxon>Blautia</taxon>
    </lineage>
</organism>
<proteinExistence type="predicted"/>
<dbReference type="EMBL" id="CP039126">
    <property type="protein sequence ID" value="QMW79329.1"/>
    <property type="molecule type" value="Genomic_DNA"/>
</dbReference>
<evidence type="ECO:0000256" key="1">
    <source>
        <dbReference type="SAM" id="MobiDB-lite"/>
    </source>
</evidence>
<protein>
    <recommendedName>
        <fullName evidence="4">Phage portal protein</fullName>
    </recommendedName>
</protein>
<dbReference type="RefSeq" id="WP_044912292.1">
    <property type="nucleotide sequence ID" value="NZ_CABLBP010000040.1"/>
</dbReference>
<accession>A0A7G5MXI6</accession>
<evidence type="ECO:0000313" key="2">
    <source>
        <dbReference type="EMBL" id="QMW79329.1"/>
    </source>
</evidence>
<sequence length="466" mass="53417">MGIISTIRRWWGMLFKNEAEREFKVSPVTSPQMDALINKCVMIYRGHPAWVNEEDNVRTINFAKTICEETARLITLAVSISVSGSPMGEYLQGQIDKCYFNLRKWVEMGLAHGTAILKPNGSGVDVFTPADFIITSTDDNGNINGIIFKDGYQNGNRYYTRLEYHRFEADYVYAISNRAYVSDGQDEIGKKIELEKTRWSNLLPDAYITKENNERLDSPLFGVFSTPDANNVDSRSTLGLPIFSTAIEELKDLDIAYSRNAYEIDISQKITLLDDRLTQKSGMKIGSSQDIKLPKFVRNVFGNSADDFYREINPQLNTEMRKVGINMYLSFIAYKCGYSNGYFVFDEKTGMVTATQIEADQQRTIQFIKDCRDKLENCMDGLIYALQIMAELYGLAPSGQYEVEYGFGDIIYSYEEDKANWWKYVVNRKIPAWKYFVKFENMTEEEAKALTEEAQPEEPTLFGKEE</sequence>
<dbReference type="Proteomes" id="UP000515789">
    <property type="component" value="Chromosome"/>
</dbReference>
<feature type="region of interest" description="Disordered" evidence="1">
    <location>
        <begin position="447"/>
        <end position="466"/>
    </location>
</feature>
<name>A0A7G5MXI6_9FIRM</name>
<evidence type="ECO:0008006" key="4">
    <source>
        <dbReference type="Google" id="ProtNLM"/>
    </source>
</evidence>
<dbReference type="AlphaFoldDB" id="A0A7G5MXI6"/>